<sequence>MSILESCVLQHKQSSYHQPSPKEAPQSTTDDDTVRLIMGRADSTIQTPFAVINGHNRYLVTTDNEKSPCLGDLVA</sequence>
<protein>
    <submittedName>
        <fullName evidence="2">Uncharacterized protein</fullName>
    </submittedName>
</protein>
<evidence type="ECO:0000313" key="2">
    <source>
        <dbReference type="EMBL" id="GIY38304.1"/>
    </source>
</evidence>
<evidence type="ECO:0000256" key="1">
    <source>
        <dbReference type="SAM" id="MobiDB-lite"/>
    </source>
</evidence>
<dbReference type="Proteomes" id="UP001054945">
    <property type="component" value="Unassembled WGS sequence"/>
</dbReference>
<name>A0AAV4SZ23_CAEEX</name>
<feature type="region of interest" description="Disordered" evidence="1">
    <location>
        <begin position="12"/>
        <end position="31"/>
    </location>
</feature>
<organism evidence="2 3">
    <name type="scientific">Caerostris extrusa</name>
    <name type="common">Bark spider</name>
    <name type="synonym">Caerostris bankana</name>
    <dbReference type="NCBI Taxonomy" id="172846"/>
    <lineage>
        <taxon>Eukaryota</taxon>
        <taxon>Metazoa</taxon>
        <taxon>Ecdysozoa</taxon>
        <taxon>Arthropoda</taxon>
        <taxon>Chelicerata</taxon>
        <taxon>Arachnida</taxon>
        <taxon>Araneae</taxon>
        <taxon>Araneomorphae</taxon>
        <taxon>Entelegynae</taxon>
        <taxon>Araneoidea</taxon>
        <taxon>Araneidae</taxon>
        <taxon>Caerostris</taxon>
    </lineage>
</organism>
<reference evidence="2 3" key="1">
    <citation type="submission" date="2021-06" db="EMBL/GenBank/DDBJ databases">
        <title>Caerostris extrusa draft genome.</title>
        <authorList>
            <person name="Kono N."/>
            <person name="Arakawa K."/>
        </authorList>
    </citation>
    <scope>NUCLEOTIDE SEQUENCE [LARGE SCALE GENOMIC DNA]</scope>
</reference>
<comment type="caution">
    <text evidence="2">The sequence shown here is derived from an EMBL/GenBank/DDBJ whole genome shotgun (WGS) entry which is preliminary data.</text>
</comment>
<proteinExistence type="predicted"/>
<dbReference type="AlphaFoldDB" id="A0AAV4SZ23"/>
<dbReference type="EMBL" id="BPLR01010286">
    <property type="protein sequence ID" value="GIY38304.1"/>
    <property type="molecule type" value="Genomic_DNA"/>
</dbReference>
<evidence type="ECO:0000313" key="3">
    <source>
        <dbReference type="Proteomes" id="UP001054945"/>
    </source>
</evidence>
<gene>
    <name evidence="2" type="ORF">CEXT_789671</name>
</gene>
<keyword evidence="3" id="KW-1185">Reference proteome</keyword>
<accession>A0AAV4SZ23</accession>